<organism evidence="2 3">
    <name type="scientific">Aurantibacter aestuarii</name>
    <dbReference type="NCBI Taxonomy" id="1266046"/>
    <lineage>
        <taxon>Bacteria</taxon>
        <taxon>Pseudomonadati</taxon>
        <taxon>Bacteroidota</taxon>
        <taxon>Flavobacteriia</taxon>
        <taxon>Flavobacteriales</taxon>
        <taxon>Flavobacteriaceae</taxon>
        <taxon>Aurantibacter</taxon>
    </lineage>
</organism>
<proteinExistence type="predicted"/>
<feature type="domain" description="Helix-turn-helix" evidence="1">
    <location>
        <begin position="32"/>
        <end position="80"/>
    </location>
</feature>
<dbReference type="EMBL" id="PXOQ01000010">
    <property type="protein sequence ID" value="PSG87384.1"/>
    <property type="molecule type" value="Genomic_DNA"/>
</dbReference>
<reference evidence="2 3" key="1">
    <citation type="submission" date="2018-03" db="EMBL/GenBank/DDBJ databases">
        <title>Mesoflavibacter sp. HG37 and Mesoflavibacter sp. HG96 sp.nov., two marine bacteria isolated from seawater of Western Pacific Ocean.</title>
        <authorList>
            <person name="Cheng H."/>
            <person name="Wu Y.-H."/>
            <person name="Guo L.-L."/>
            <person name="Xu X.-W."/>
        </authorList>
    </citation>
    <scope>NUCLEOTIDE SEQUENCE [LARGE SCALE GENOMIC DNA]</scope>
    <source>
        <strain evidence="2 3">KCTC 32269</strain>
    </source>
</reference>
<keyword evidence="2" id="KW-0238">DNA-binding</keyword>
<sequence>MENPFEIIMNRLDEIEVLINKIKVNEIEKKELLTIKEVADFLKLTVPTIYGYTHRNLIPYIKKGRKLYFYKNEIEEWLMEGKKSSTRELNIRVNKYLMGI</sequence>
<gene>
    <name evidence="2" type="ORF">C7H52_10905</name>
</gene>
<dbReference type="OrthoDB" id="597977at2"/>
<dbReference type="GO" id="GO:0003677">
    <property type="term" value="F:DNA binding"/>
    <property type="evidence" value="ECO:0007669"/>
    <property type="project" value="UniProtKB-KW"/>
</dbReference>
<dbReference type="AlphaFoldDB" id="A0A2T1N728"/>
<dbReference type="InterPro" id="IPR041657">
    <property type="entry name" value="HTH_17"/>
</dbReference>
<evidence type="ECO:0000313" key="3">
    <source>
        <dbReference type="Proteomes" id="UP000238426"/>
    </source>
</evidence>
<comment type="caution">
    <text evidence="2">The sequence shown here is derived from an EMBL/GenBank/DDBJ whole genome shotgun (WGS) entry which is preliminary data.</text>
</comment>
<protein>
    <submittedName>
        <fullName evidence="2">DNA-binding protein</fullName>
    </submittedName>
</protein>
<dbReference type="Proteomes" id="UP000238426">
    <property type="component" value="Unassembled WGS sequence"/>
</dbReference>
<name>A0A2T1N728_9FLAO</name>
<dbReference type="SUPFAM" id="SSF46955">
    <property type="entry name" value="Putative DNA-binding domain"/>
    <property type="match status" value="1"/>
</dbReference>
<evidence type="ECO:0000259" key="1">
    <source>
        <dbReference type="Pfam" id="PF12728"/>
    </source>
</evidence>
<dbReference type="RefSeq" id="WP_106463951.1">
    <property type="nucleotide sequence ID" value="NZ_PXOQ01000010.1"/>
</dbReference>
<keyword evidence="3" id="KW-1185">Reference proteome</keyword>
<dbReference type="InterPro" id="IPR009061">
    <property type="entry name" value="DNA-bd_dom_put_sf"/>
</dbReference>
<dbReference type="NCBIfam" id="TIGR01764">
    <property type="entry name" value="excise"/>
    <property type="match status" value="1"/>
</dbReference>
<evidence type="ECO:0000313" key="2">
    <source>
        <dbReference type="EMBL" id="PSG87384.1"/>
    </source>
</evidence>
<accession>A0A2T1N728</accession>
<dbReference type="Pfam" id="PF12728">
    <property type="entry name" value="HTH_17"/>
    <property type="match status" value="1"/>
</dbReference>
<dbReference type="InterPro" id="IPR010093">
    <property type="entry name" value="SinI_DNA-bd"/>
</dbReference>